<feature type="transmembrane region" description="Helical" evidence="1">
    <location>
        <begin position="12"/>
        <end position="30"/>
    </location>
</feature>
<evidence type="ECO:0000313" key="4">
    <source>
        <dbReference type="Proteomes" id="UP000033491"/>
    </source>
</evidence>
<dbReference type="PATRIC" id="fig|216463.3.peg.1909"/>
<evidence type="ECO:0000256" key="1">
    <source>
        <dbReference type="SAM" id="Phobius"/>
    </source>
</evidence>
<sequence length="91" mass="10205">MEERRVYYPANPLKLVMLFYNLAILVAGLATSNDLILSAAIFLNLIGIQFHFTIFEDLRDKNLLNRADLVVGIGALVILFVKFFVLTAGMT</sequence>
<organism evidence="3 4">
    <name type="scientific">Levilactobacillus spicheri</name>
    <dbReference type="NCBI Taxonomy" id="216463"/>
    <lineage>
        <taxon>Bacteria</taxon>
        <taxon>Bacillati</taxon>
        <taxon>Bacillota</taxon>
        <taxon>Bacilli</taxon>
        <taxon>Lactobacillales</taxon>
        <taxon>Lactobacillaceae</taxon>
        <taxon>Levilactobacillus</taxon>
    </lineage>
</organism>
<gene>
    <name evidence="2" type="ORF">LSP04_16670</name>
    <name evidence="3" type="ORF">VC81_00640</name>
</gene>
<name>A0A0F3RVU7_9LACO</name>
<dbReference type="EMBL" id="BJZI01000024">
    <property type="protein sequence ID" value="GEO67248.1"/>
    <property type="molecule type" value="Genomic_DNA"/>
</dbReference>
<dbReference type="Proteomes" id="UP000321691">
    <property type="component" value="Unassembled WGS sequence"/>
</dbReference>
<reference evidence="3 4" key="1">
    <citation type="submission" date="2015-03" db="EMBL/GenBank/DDBJ databases">
        <authorList>
            <person name="Zheng J."/>
            <person name="Ganezle M."/>
        </authorList>
    </citation>
    <scope>NUCLEOTIDE SEQUENCE [LARGE SCALE GENOMIC DNA]</scope>
    <source>
        <strain evidence="3 4">LP38</strain>
    </source>
</reference>
<dbReference type="AlphaFoldDB" id="A0A0F3RVU7"/>
<dbReference type="RefSeq" id="WP_045806221.1">
    <property type="nucleotide sequence ID" value="NZ_BJZI01000024.1"/>
</dbReference>
<evidence type="ECO:0008006" key="6">
    <source>
        <dbReference type="Google" id="ProtNLM"/>
    </source>
</evidence>
<proteinExistence type="predicted"/>
<keyword evidence="5" id="KW-1185">Reference proteome</keyword>
<keyword evidence="1" id="KW-1133">Transmembrane helix</keyword>
<evidence type="ECO:0000313" key="5">
    <source>
        <dbReference type="Proteomes" id="UP000321691"/>
    </source>
</evidence>
<keyword evidence="1" id="KW-0472">Membrane</keyword>
<feature type="transmembrane region" description="Helical" evidence="1">
    <location>
        <begin position="36"/>
        <end position="55"/>
    </location>
</feature>
<accession>A0A0F3RVU7</accession>
<reference evidence="2 5" key="2">
    <citation type="submission" date="2019-07" db="EMBL/GenBank/DDBJ databases">
        <title>Whole genome shotgun sequence of Lactobacillus spicheri NBRC 107155.</title>
        <authorList>
            <person name="Hosoyama A."/>
            <person name="Uohara A."/>
            <person name="Ohji S."/>
            <person name="Ichikawa N."/>
        </authorList>
    </citation>
    <scope>NUCLEOTIDE SEQUENCE [LARGE SCALE GENOMIC DNA]</scope>
    <source>
        <strain evidence="2 5">NBRC 107155</strain>
    </source>
</reference>
<comment type="caution">
    <text evidence="3">The sequence shown here is derived from an EMBL/GenBank/DDBJ whole genome shotgun (WGS) entry which is preliminary data.</text>
</comment>
<keyword evidence="1" id="KW-0812">Transmembrane</keyword>
<feature type="transmembrane region" description="Helical" evidence="1">
    <location>
        <begin position="67"/>
        <end position="90"/>
    </location>
</feature>
<protein>
    <recommendedName>
        <fullName evidence="6">Prenyltransferase</fullName>
    </recommendedName>
</protein>
<evidence type="ECO:0000313" key="2">
    <source>
        <dbReference type="EMBL" id="GEO67248.1"/>
    </source>
</evidence>
<dbReference type="OrthoDB" id="2328361at2"/>
<dbReference type="Proteomes" id="UP000033491">
    <property type="component" value="Unassembled WGS sequence"/>
</dbReference>
<evidence type="ECO:0000313" key="3">
    <source>
        <dbReference type="EMBL" id="KJW13729.1"/>
    </source>
</evidence>
<dbReference type="EMBL" id="JZCR01000003">
    <property type="protein sequence ID" value="KJW13729.1"/>
    <property type="molecule type" value="Genomic_DNA"/>
</dbReference>